<evidence type="ECO:0000259" key="2">
    <source>
        <dbReference type="Pfam" id="PF07724"/>
    </source>
</evidence>
<feature type="region of interest" description="Disordered" evidence="1">
    <location>
        <begin position="185"/>
        <end position="212"/>
    </location>
</feature>
<dbReference type="Pfam" id="PF26587">
    <property type="entry name" value="AAA_lid_SMAX1"/>
    <property type="match status" value="1"/>
</dbReference>
<evidence type="ECO:0000259" key="3">
    <source>
        <dbReference type="Pfam" id="PF26587"/>
    </source>
</evidence>
<feature type="region of interest" description="Disordered" evidence="1">
    <location>
        <begin position="224"/>
        <end position="243"/>
    </location>
</feature>
<evidence type="ECO:0000313" key="5">
    <source>
        <dbReference type="Proteomes" id="UP000653305"/>
    </source>
</evidence>
<keyword evidence="4" id="KW-0547">Nucleotide-binding</keyword>
<dbReference type="InterPro" id="IPR027417">
    <property type="entry name" value="P-loop_NTPase"/>
</dbReference>
<gene>
    <name evidence="4" type="ORF">PHJA_000922200</name>
</gene>
<evidence type="ECO:0000256" key="1">
    <source>
        <dbReference type="SAM" id="MobiDB-lite"/>
    </source>
</evidence>
<keyword evidence="4" id="KW-0378">Hydrolase</keyword>
<dbReference type="AlphaFoldDB" id="A0A830BWC4"/>
<dbReference type="GO" id="GO:0005524">
    <property type="term" value="F:ATP binding"/>
    <property type="evidence" value="ECO:0007669"/>
    <property type="project" value="UniProtKB-KW"/>
</dbReference>
<name>A0A830BWC4_9LAMI</name>
<dbReference type="InterPro" id="IPR058954">
    <property type="entry name" value="AAA_lid_SMAX1"/>
</dbReference>
<dbReference type="OrthoDB" id="1723324at2759"/>
<keyword evidence="4" id="KW-0645">Protease</keyword>
<sequence length="620" mass="69294">MKNLSRLLEVYSGKLWLIGAAASYEVYFKILNQFPTIEQDLDLEILPITSLKFSVGGSYPRSSLMESFVPLGGFFSIPPETKSPISSNACQNTARCHLCNEKYEQELAALSKGELRASVAEQYQSTLPSWLQPPAQPGPIMQGKDDSLLLTAKITGLQRKWDGICQQHHLSQTFLKGYQFPHLHGSQVAQHSKQENSNNQENKNVSSNSSNVLSKAKNLSILSKSREIPSESPTSVTSVTTDLGLGIKSPSHSSSRFYDVRDPKSVYKALVKRVSRQEEAISAIVDTITKSHRNVWINIRGPDRLGKKKLGLAIAETLYGSKESLIYADLSFQNRMTRAEALFDCHVANKYELTMRGTVVDYLVGKLSKNPSVVFLENIDRADLVVQNSLSKAVRTGRLSDLRGREVNISNCIFLGTINSSEKSRKYAEEDVLQANGGSIQMMIRFDLNDDPSDENLYLINKRKLRRTDQCERVHKKASKSYLDLNLPVSSEESDLGSDNSRSSWVEDFDGLIDRTVDFEPFDFDGLGERVLEEINFCLRNVVGSECWVEIESGVMQQILAGAYLFGETRVEDWVRSVVTGAFSEAMGKFGLNDRSIVKIGRCEGVDSEELLLPDRILIK</sequence>
<accession>A0A830BWC4</accession>
<dbReference type="Gene3D" id="3.40.50.300">
    <property type="entry name" value="P-loop containing nucleotide triphosphate hydrolases"/>
    <property type="match status" value="1"/>
</dbReference>
<dbReference type="PANTHER" id="PTHR43572:SF77">
    <property type="entry name" value="PROTEIN DWARF 53-LIKE-LIKE"/>
    <property type="match status" value="1"/>
</dbReference>
<keyword evidence="5" id="KW-1185">Reference proteome</keyword>
<organism evidence="4 5">
    <name type="scientific">Phtheirospermum japonicum</name>
    <dbReference type="NCBI Taxonomy" id="374723"/>
    <lineage>
        <taxon>Eukaryota</taxon>
        <taxon>Viridiplantae</taxon>
        <taxon>Streptophyta</taxon>
        <taxon>Embryophyta</taxon>
        <taxon>Tracheophyta</taxon>
        <taxon>Spermatophyta</taxon>
        <taxon>Magnoliopsida</taxon>
        <taxon>eudicotyledons</taxon>
        <taxon>Gunneridae</taxon>
        <taxon>Pentapetalae</taxon>
        <taxon>asterids</taxon>
        <taxon>lamiids</taxon>
        <taxon>Lamiales</taxon>
        <taxon>Orobanchaceae</taxon>
        <taxon>Orobanchaceae incertae sedis</taxon>
        <taxon>Phtheirospermum</taxon>
    </lineage>
</organism>
<reference evidence="4" key="1">
    <citation type="submission" date="2020-07" db="EMBL/GenBank/DDBJ databases">
        <title>Ethylene signaling mediates host invasion by parasitic plants.</title>
        <authorList>
            <person name="Yoshida S."/>
        </authorList>
    </citation>
    <scope>NUCLEOTIDE SEQUENCE</scope>
    <source>
        <strain evidence="4">Okayama</strain>
    </source>
</reference>
<feature type="domain" description="SMAX1-like AAA+ ATPase lid" evidence="3">
    <location>
        <begin position="523"/>
        <end position="605"/>
    </location>
</feature>
<feature type="compositionally biased region" description="Low complexity" evidence="1">
    <location>
        <begin position="230"/>
        <end position="241"/>
    </location>
</feature>
<dbReference type="GO" id="GO:0016887">
    <property type="term" value="F:ATP hydrolysis activity"/>
    <property type="evidence" value="ECO:0007669"/>
    <property type="project" value="InterPro"/>
</dbReference>
<comment type="caution">
    <text evidence="4">The sequence shown here is derived from an EMBL/GenBank/DDBJ whole genome shotgun (WGS) entry which is preliminary data.</text>
</comment>
<dbReference type="InterPro" id="IPR003959">
    <property type="entry name" value="ATPase_AAA_core"/>
</dbReference>
<proteinExistence type="predicted"/>
<dbReference type="Pfam" id="PF07724">
    <property type="entry name" value="AAA_2"/>
    <property type="match status" value="1"/>
</dbReference>
<dbReference type="PANTHER" id="PTHR43572">
    <property type="entry name" value="CHAPERONE PROTEIN CLPD, CHLOROPLASTIC"/>
    <property type="match status" value="1"/>
</dbReference>
<feature type="compositionally biased region" description="Low complexity" evidence="1">
    <location>
        <begin position="195"/>
        <end position="212"/>
    </location>
</feature>
<dbReference type="GO" id="GO:0008233">
    <property type="term" value="F:peptidase activity"/>
    <property type="evidence" value="ECO:0007669"/>
    <property type="project" value="UniProtKB-KW"/>
</dbReference>
<keyword evidence="4" id="KW-0067">ATP-binding</keyword>
<evidence type="ECO:0000313" key="4">
    <source>
        <dbReference type="EMBL" id="GFP87785.1"/>
    </source>
</evidence>
<dbReference type="EMBL" id="BMAC01000155">
    <property type="protein sequence ID" value="GFP87785.1"/>
    <property type="molecule type" value="Genomic_DNA"/>
</dbReference>
<protein>
    <submittedName>
        <fullName evidence="4">ATP-dependent clp protease atp-binding subunit clpc1</fullName>
    </submittedName>
</protein>
<dbReference type="Proteomes" id="UP000653305">
    <property type="component" value="Unassembled WGS sequence"/>
</dbReference>
<dbReference type="SUPFAM" id="SSF52540">
    <property type="entry name" value="P-loop containing nucleoside triphosphate hydrolases"/>
    <property type="match status" value="1"/>
</dbReference>
<dbReference type="GO" id="GO:0006508">
    <property type="term" value="P:proteolysis"/>
    <property type="evidence" value="ECO:0007669"/>
    <property type="project" value="UniProtKB-KW"/>
</dbReference>
<feature type="domain" description="ATPase AAA-type core" evidence="2">
    <location>
        <begin position="297"/>
        <end position="427"/>
    </location>
</feature>
<dbReference type="InterPro" id="IPR051650">
    <property type="entry name" value="SL_signaling_regulator"/>
</dbReference>